<comment type="catalytic activity">
    <reaction evidence="11">
        <text>alpha-D-galactose + ATP = alpha-D-galactose 1-phosphate + ADP + H(+)</text>
        <dbReference type="Rhea" id="RHEA:13553"/>
        <dbReference type="ChEBI" id="CHEBI:15378"/>
        <dbReference type="ChEBI" id="CHEBI:28061"/>
        <dbReference type="ChEBI" id="CHEBI:30616"/>
        <dbReference type="ChEBI" id="CHEBI:58336"/>
        <dbReference type="ChEBI" id="CHEBI:456216"/>
        <dbReference type="EC" id="2.7.1.6"/>
    </reaction>
</comment>
<evidence type="ECO:0000256" key="12">
    <source>
        <dbReference type="NCBIfam" id="TIGR00131"/>
    </source>
</evidence>
<dbReference type="Pfam" id="PF08544">
    <property type="entry name" value="GHMP_kinases_C"/>
    <property type="match status" value="1"/>
</dbReference>
<dbReference type="PROSITE" id="PS00627">
    <property type="entry name" value="GHMP_KINASES_ATP"/>
    <property type="match status" value="1"/>
</dbReference>
<feature type="domain" description="GHMP kinase C-terminal" evidence="14">
    <location>
        <begin position="262"/>
        <end position="341"/>
    </location>
</feature>
<dbReference type="GO" id="GO:0000287">
    <property type="term" value="F:magnesium ion binding"/>
    <property type="evidence" value="ECO:0007669"/>
    <property type="project" value="UniProtKB-UniRule"/>
</dbReference>
<evidence type="ECO:0000256" key="9">
    <source>
        <dbReference type="ARBA" id="ARBA00023144"/>
    </source>
</evidence>
<name>A0A7W8QQE6_9ACTN</name>
<dbReference type="GO" id="GO:0005524">
    <property type="term" value="F:ATP binding"/>
    <property type="evidence" value="ECO:0007669"/>
    <property type="project" value="UniProtKB-UniRule"/>
</dbReference>
<feature type="binding site" evidence="11">
    <location>
        <begin position="13"/>
        <end position="16"/>
    </location>
    <ligand>
        <name>substrate</name>
    </ligand>
</feature>
<feature type="binding site" evidence="11">
    <location>
        <position position="47"/>
    </location>
    <ligand>
        <name>ATP</name>
        <dbReference type="ChEBI" id="CHEBI:30616"/>
    </ligand>
</feature>
<dbReference type="Gene3D" id="3.30.230.10">
    <property type="match status" value="1"/>
</dbReference>
<dbReference type="InterPro" id="IPR019539">
    <property type="entry name" value="GalKase_N"/>
</dbReference>
<dbReference type="AlphaFoldDB" id="A0A7W8QQE6"/>
<dbReference type="InterPro" id="IPR013750">
    <property type="entry name" value="GHMP_kinase_C_dom"/>
</dbReference>
<evidence type="ECO:0000256" key="4">
    <source>
        <dbReference type="ARBA" id="ARBA00022723"/>
    </source>
</evidence>
<feature type="site" description="Transition state stabilizer" evidence="11">
    <location>
        <position position="7"/>
    </location>
</feature>
<evidence type="ECO:0000256" key="2">
    <source>
        <dbReference type="ARBA" id="ARBA00022490"/>
    </source>
</evidence>
<dbReference type="InterPro" id="IPR014721">
    <property type="entry name" value="Ribsml_uS5_D2-typ_fold_subgr"/>
</dbReference>
<feature type="binding site" evidence="11">
    <location>
        <position position="204"/>
    </location>
    <ligand>
        <name>substrate</name>
    </ligand>
</feature>
<dbReference type="HAMAP" id="MF_00246">
    <property type="entry name" value="Galactokinase"/>
    <property type="match status" value="1"/>
</dbReference>
<evidence type="ECO:0000259" key="13">
    <source>
        <dbReference type="Pfam" id="PF00288"/>
    </source>
</evidence>
<evidence type="ECO:0000256" key="11">
    <source>
        <dbReference type="HAMAP-Rule" id="MF_00246"/>
    </source>
</evidence>
<feature type="domain" description="GHMP kinase N-terminal" evidence="13">
    <location>
        <begin position="76"/>
        <end position="158"/>
    </location>
</feature>
<dbReference type="PANTHER" id="PTHR10457:SF7">
    <property type="entry name" value="GALACTOKINASE-RELATED"/>
    <property type="match status" value="1"/>
</dbReference>
<proteinExistence type="inferred from homology"/>
<keyword evidence="2 11" id="KW-0963">Cytoplasm</keyword>
<dbReference type="PIRSF" id="PIRSF000530">
    <property type="entry name" value="Galactokinase"/>
    <property type="match status" value="1"/>
</dbReference>
<feature type="binding site" evidence="11">
    <location>
        <begin position="102"/>
        <end position="108"/>
    </location>
    <ligand>
        <name>ATP</name>
        <dbReference type="ChEBI" id="CHEBI:30616"/>
    </ligand>
</feature>
<sequence>MWAAPGRINLIGEHTDYNDGFVLPFALPHTLTAAAARRGDGLLRLRSLQSGGGAVEIPVAELEPGAVSGWAAYPAGSVWALREAGHPVGGMDLLVDSAIPTGAGLSSSAALTCATVLAAADLHGLAPDRWEVARTAQRAENDFVGMPCGLLDQSAVLLSTEGRALFLDVRSLETEQVPFDPRADGLTVLTVDTRAPHRLVGGMYAERRRACEHAARVLGVPFLRDVPADGLAGALAALDDPVVRRRVRHVVTENARVLETVALLRAGRLREIGPLLTASHASLRDDYEVSVPEVDTAVEAALSAGALGARITGGGFGGCVIALVESDRAEACAEAVRTAYAAADFAPPAFFHAAPSPGARRVLPPPA</sequence>
<keyword evidence="3 11" id="KW-0808">Transferase</keyword>
<evidence type="ECO:0000313" key="16">
    <source>
        <dbReference type="EMBL" id="MBB5434010.1"/>
    </source>
</evidence>
<evidence type="ECO:0000256" key="3">
    <source>
        <dbReference type="ARBA" id="ARBA00022679"/>
    </source>
</evidence>
<evidence type="ECO:0000256" key="8">
    <source>
        <dbReference type="ARBA" id="ARBA00022842"/>
    </source>
</evidence>
<feature type="binding site" evidence="11">
    <location>
        <position position="140"/>
    </location>
    <ligand>
        <name>Mg(2+)</name>
        <dbReference type="ChEBI" id="CHEBI:18420"/>
    </ligand>
</feature>
<keyword evidence="10 11" id="KW-0119">Carbohydrate metabolism</keyword>
<keyword evidence="17" id="KW-1185">Reference proteome</keyword>
<comment type="similarity">
    <text evidence="1 11">Belongs to the GHMP kinase family. GalK subfamily.</text>
</comment>
<keyword evidence="4 11" id="KW-0479">Metal-binding</keyword>
<evidence type="ECO:0000259" key="15">
    <source>
        <dbReference type="Pfam" id="PF10509"/>
    </source>
</evidence>
<dbReference type="Gene3D" id="3.30.70.890">
    <property type="entry name" value="GHMP kinase, C-terminal domain"/>
    <property type="match status" value="1"/>
</dbReference>
<dbReference type="RefSeq" id="WP_184394267.1">
    <property type="nucleotide sequence ID" value="NZ_BAAAJD010000040.1"/>
</dbReference>
<feature type="active site" description="Proton acceptor" evidence="11">
    <location>
        <position position="152"/>
    </location>
</feature>
<keyword evidence="7 11" id="KW-0067">ATP-binding</keyword>
<dbReference type="UniPathway" id="UPA00214"/>
<reference evidence="16 17" key="1">
    <citation type="submission" date="2020-08" db="EMBL/GenBank/DDBJ databases">
        <title>Sequencing the genomes of 1000 actinobacteria strains.</title>
        <authorList>
            <person name="Klenk H.-P."/>
        </authorList>
    </citation>
    <scope>NUCLEOTIDE SEQUENCE [LARGE SCALE GENOMIC DNA]</scope>
    <source>
        <strain evidence="16 17">DSM 44551</strain>
    </source>
</reference>
<dbReference type="InterPro" id="IPR006204">
    <property type="entry name" value="GHMP_kinase_N_dom"/>
</dbReference>
<accession>A0A7W8QQE6</accession>
<dbReference type="InterPro" id="IPR006203">
    <property type="entry name" value="GHMP_knse_ATP-bd_CS"/>
</dbReference>
<feature type="domain" description="Galactokinase N-terminal" evidence="15">
    <location>
        <begin position="2"/>
        <end position="37"/>
    </location>
</feature>
<keyword evidence="5 11" id="KW-0547">Nucleotide-binding</keyword>
<dbReference type="EMBL" id="JACHDB010000001">
    <property type="protein sequence ID" value="MBB5434010.1"/>
    <property type="molecule type" value="Genomic_DNA"/>
</dbReference>
<dbReference type="Pfam" id="PF00288">
    <property type="entry name" value="GHMP_kinases_N"/>
    <property type="match status" value="1"/>
</dbReference>
<dbReference type="InterPro" id="IPR036554">
    <property type="entry name" value="GHMP_kinase_C_sf"/>
</dbReference>
<evidence type="ECO:0000259" key="14">
    <source>
        <dbReference type="Pfam" id="PF08544"/>
    </source>
</evidence>
<dbReference type="SUPFAM" id="SSF55060">
    <property type="entry name" value="GHMP Kinase, C-terminal domain"/>
    <property type="match status" value="1"/>
</dbReference>
<keyword evidence="9 11" id="KW-0299">Galactose metabolism</keyword>
<feature type="binding site" evidence="11">
    <location>
        <position position="108"/>
    </location>
    <ligand>
        <name>Mg(2+)</name>
        <dbReference type="ChEBI" id="CHEBI:18420"/>
    </ligand>
</feature>
<dbReference type="FunFam" id="3.30.230.10:FF:000017">
    <property type="entry name" value="Galactokinase"/>
    <property type="match status" value="1"/>
</dbReference>
<keyword evidence="6 11" id="KW-0418">Kinase</keyword>
<dbReference type="InterPro" id="IPR000705">
    <property type="entry name" value="Galactokinase"/>
</dbReference>
<dbReference type="PROSITE" id="PS00106">
    <property type="entry name" value="GALACTOKINASE"/>
    <property type="match status" value="1"/>
</dbReference>
<dbReference type="InterPro" id="IPR020568">
    <property type="entry name" value="Ribosomal_Su5_D2-typ_SF"/>
</dbReference>
<evidence type="ECO:0000313" key="17">
    <source>
        <dbReference type="Proteomes" id="UP000572635"/>
    </source>
</evidence>
<gene>
    <name evidence="11" type="primary">galK</name>
    <name evidence="16" type="ORF">HDA36_004094</name>
</gene>
<dbReference type="GO" id="GO:0004335">
    <property type="term" value="F:galactokinase activity"/>
    <property type="evidence" value="ECO:0007669"/>
    <property type="project" value="UniProtKB-UniRule"/>
</dbReference>
<dbReference type="EC" id="2.7.1.6" evidence="11 12"/>
<organism evidence="16 17">
    <name type="scientific">Nocardiopsis composta</name>
    <dbReference type="NCBI Taxonomy" id="157465"/>
    <lineage>
        <taxon>Bacteria</taxon>
        <taxon>Bacillati</taxon>
        <taxon>Actinomycetota</taxon>
        <taxon>Actinomycetes</taxon>
        <taxon>Streptosporangiales</taxon>
        <taxon>Nocardiopsidaceae</taxon>
        <taxon>Nocardiopsis</taxon>
    </lineage>
</organism>
<dbReference type="InterPro" id="IPR019741">
    <property type="entry name" value="Galactokinase_CS"/>
</dbReference>
<dbReference type="GO" id="GO:0005829">
    <property type="term" value="C:cytosol"/>
    <property type="evidence" value="ECO:0007669"/>
    <property type="project" value="TreeGrafter"/>
</dbReference>
<keyword evidence="8 11" id="KW-0460">Magnesium</keyword>
<evidence type="ECO:0000256" key="6">
    <source>
        <dbReference type="ARBA" id="ARBA00022777"/>
    </source>
</evidence>
<dbReference type="FunFam" id="3.30.70.890:FF:000001">
    <property type="entry name" value="Galactokinase"/>
    <property type="match status" value="1"/>
</dbReference>
<comment type="function">
    <text evidence="11">Catalyzes the transfer of the gamma-phosphate of ATP to D-galactose to form alpha-D-galactose-1-phosphate (Gal-1-P).</text>
</comment>
<dbReference type="Pfam" id="PF10509">
    <property type="entry name" value="GalKase_gal_bdg"/>
    <property type="match status" value="1"/>
</dbReference>
<evidence type="ECO:0000256" key="7">
    <source>
        <dbReference type="ARBA" id="ARBA00022840"/>
    </source>
</evidence>
<comment type="subcellular location">
    <subcellularLocation>
        <location evidence="11">Cytoplasm</location>
    </subcellularLocation>
</comment>
<dbReference type="InterPro" id="IPR022963">
    <property type="entry name" value="Galactokinase_bac"/>
</dbReference>
<dbReference type="Proteomes" id="UP000572635">
    <property type="component" value="Unassembled WGS sequence"/>
</dbReference>
<dbReference type="PRINTS" id="PR00473">
    <property type="entry name" value="GALCTOKINASE"/>
</dbReference>
<dbReference type="PANTHER" id="PTHR10457">
    <property type="entry name" value="MEVALONATE KINASE/GALACTOKINASE"/>
    <property type="match status" value="1"/>
</dbReference>
<evidence type="ECO:0000256" key="1">
    <source>
        <dbReference type="ARBA" id="ARBA00006566"/>
    </source>
</evidence>
<dbReference type="SUPFAM" id="SSF54211">
    <property type="entry name" value="Ribosomal protein S5 domain 2-like"/>
    <property type="match status" value="1"/>
</dbReference>
<comment type="pathway">
    <text evidence="11">Carbohydrate metabolism; galactose metabolism.</text>
</comment>
<protein>
    <recommendedName>
        <fullName evidence="11 12">Galactokinase</fullName>
        <ecNumber evidence="11 12">2.7.1.6</ecNumber>
    </recommendedName>
    <alternativeName>
        <fullName evidence="11">Galactose kinase</fullName>
    </alternativeName>
</protein>
<dbReference type="NCBIfam" id="TIGR00131">
    <property type="entry name" value="gal_kin"/>
    <property type="match status" value="1"/>
</dbReference>
<comment type="caution">
    <text evidence="16">The sequence shown here is derived from an EMBL/GenBank/DDBJ whole genome shotgun (WGS) entry which is preliminary data.</text>
</comment>
<dbReference type="GO" id="GO:0006012">
    <property type="term" value="P:galactose metabolic process"/>
    <property type="evidence" value="ECO:0007669"/>
    <property type="project" value="UniProtKB-UniRule"/>
</dbReference>
<evidence type="ECO:0000256" key="5">
    <source>
        <dbReference type="ARBA" id="ARBA00022741"/>
    </source>
</evidence>
<dbReference type="PRINTS" id="PR00959">
    <property type="entry name" value="MEVGALKINASE"/>
</dbReference>
<evidence type="ECO:0000256" key="10">
    <source>
        <dbReference type="ARBA" id="ARBA00023277"/>
    </source>
</evidence>
<dbReference type="InterPro" id="IPR006206">
    <property type="entry name" value="Mevalonate/galactokinase"/>
</dbReference>